<keyword evidence="2" id="KW-0472">Membrane</keyword>
<gene>
    <name evidence="3" type="ORF">BD410DRAFT_840613</name>
</gene>
<reference evidence="3 4" key="1">
    <citation type="submission" date="2018-06" db="EMBL/GenBank/DDBJ databases">
        <title>A transcriptomic atlas of mushroom development highlights an independent origin of complex multicellularity.</title>
        <authorList>
            <consortium name="DOE Joint Genome Institute"/>
            <person name="Krizsan K."/>
            <person name="Almasi E."/>
            <person name="Merenyi Z."/>
            <person name="Sahu N."/>
            <person name="Viragh M."/>
            <person name="Koszo T."/>
            <person name="Mondo S."/>
            <person name="Kiss B."/>
            <person name="Balint B."/>
            <person name="Kues U."/>
            <person name="Barry K."/>
            <person name="Hegedus J.C."/>
            <person name="Henrissat B."/>
            <person name="Johnson J."/>
            <person name="Lipzen A."/>
            <person name="Ohm R."/>
            <person name="Nagy I."/>
            <person name="Pangilinan J."/>
            <person name="Yan J."/>
            <person name="Xiong Y."/>
            <person name="Grigoriev I.V."/>
            <person name="Hibbett D.S."/>
            <person name="Nagy L.G."/>
        </authorList>
    </citation>
    <scope>NUCLEOTIDE SEQUENCE [LARGE SCALE GENOMIC DNA]</scope>
    <source>
        <strain evidence="3 4">SZMC22713</strain>
    </source>
</reference>
<proteinExistence type="predicted"/>
<feature type="region of interest" description="Disordered" evidence="1">
    <location>
        <begin position="359"/>
        <end position="378"/>
    </location>
</feature>
<feature type="transmembrane region" description="Helical" evidence="2">
    <location>
        <begin position="233"/>
        <end position="252"/>
    </location>
</feature>
<dbReference type="VEuPathDB" id="FungiDB:BD410DRAFT_840613"/>
<dbReference type="OrthoDB" id="5392263at2759"/>
<feature type="transmembrane region" description="Helical" evidence="2">
    <location>
        <begin position="593"/>
        <end position="615"/>
    </location>
</feature>
<feature type="transmembrane region" description="Helical" evidence="2">
    <location>
        <begin position="415"/>
        <end position="440"/>
    </location>
</feature>
<feature type="transmembrane region" description="Helical" evidence="2">
    <location>
        <begin position="59"/>
        <end position="78"/>
    </location>
</feature>
<feature type="transmembrane region" description="Helical" evidence="2">
    <location>
        <begin position="98"/>
        <end position="120"/>
    </location>
</feature>
<name>A0A4Y7Q1A2_9AGAM</name>
<dbReference type="Proteomes" id="UP000294933">
    <property type="component" value="Unassembled WGS sequence"/>
</dbReference>
<dbReference type="AlphaFoldDB" id="A0A4Y7Q1A2"/>
<dbReference type="EMBL" id="ML170181">
    <property type="protein sequence ID" value="TDL21417.1"/>
    <property type="molecule type" value="Genomic_DNA"/>
</dbReference>
<organism evidence="3 4">
    <name type="scientific">Rickenella mellea</name>
    <dbReference type="NCBI Taxonomy" id="50990"/>
    <lineage>
        <taxon>Eukaryota</taxon>
        <taxon>Fungi</taxon>
        <taxon>Dikarya</taxon>
        <taxon>Basidiomycota</taxon>
        <taxon>Agaricomycotina</taxon>
        <taxon>Agaricomycetes</taxon>
        <taxon>Hymenochaetales</taxon>
        <taxon>Rickenellaceae</taxon>
        <taxon>Rickenella</taxon>
    </lineage>
</organism>
<keyword evidence="2" id="KW-1133">Transmembrane helix</keyword>
<protein>
    <submittedName>
        <fullName evidence="3">Uncharacterized protein</fullName>
    </submittedName>
</protein>
<evidence type="ECO:0000313" key="4">
    <source>
        <dbReference type="Proteomes" id="UP000294933"/>
    </source>
</evidence>
<evidence type="ECO:0000313" key="3">
    <source>
        <dbReference type="EMBL" id="TDL21417.1"/>
    </source>
</evidence>
<evidence type="ECO:0000256" key="1">
    <source>
        <dbReference type="SAM" id="MobiDB-lite"/>
    </source>
</evidence>
<feature type="transmembrane region" description="Helical" evidence="2">
    <location>
        <begin position="452"/>
        <end position="472"/>
    </location>
</feature>
<sequence>MTKVQDWREACANIFTSQNLTLGLVDQHGHPTSAFINETWGITYGACISECGSSQIVQAVRFTIFASSFTNWLLPWLAFTSQLPYQASGTGSNVMSGFIAVGSPALVTYSLALTILNRCWIRRIFSRLKRASQEVSDCAPLVKERVIAAGEFLKDAQQAPIRVSQNDGWLSSLIVLPGNQAFWDSMRKNLRKTRRGFSATLLAQVLWASLAYLLTVVSAAIGNFGDEVIGLQIASGSIWLWMLPVILGWIIVGCQCRDGAINSALHDDSDKTYRALPSANPFGDMVVMDKQRGLTSPCGLNLHDFEHPSWLGFAINGDEGREGPIYNYSRVFTWFQCATQIHGAFKEMLLNLCKSSSDRRKVNGSPWGKTGTKDSHDSDSLVGTSLEVAKYCGLTRNINAYPTWSEIPAEAWHNIVYASLIAIFVQWGTTGPAILIAYLTPTVGLGCRSGSFLFYGSAATFSWILIMSSSLFSHAAMLRSQAILTESQEGHDSEAISLNGGASILQKESRSDSGVSVEKLYRPSSNTSFLGALAICTLFSGKFIACLNAVWLVATNIMEYLGYFEMCWCATNALSTGTRGWTETFHNPTPSNYWVAGLLFSLFVCLGSMLFFWFASAESRKD</sequence>
<evidence type="ECO:0000256" key="2">
    <source>
        <dbReference type="SAM" id="Phobius"/>
    </source>
</evidence>
<keyword evidence="4" id="KW-1185">Reference proteome</keyword>
<feature type="transmembrane region" description="Helical" evidence="2">
    <location>
        <begin position="196"/>
        <end position="221"/>
    </location>
</feature>
<accession>A0A4Y7Q1A2</accession>
<keyword evidence="2" id="KW-0812">Transmembrane</keyword>
<dbReference type="STRING" id="50990.A0A4Y7Q1A2"/>
<feature type="transmembrane region" description="Helical" evidence="2">
    <location>
        <begin position="529"/>
        <end position="554"/>
    </location>
</feature>